<protein>
    <submittedName>
        <fullName evidence="1">Uncharacterized protein</fullName>
    </submittedName>
</protein>
<comment type="caution">
    <text evidence="1">The sequence shown here is derived from an EMBL/GenBank/DDBJ whole genome shotgun (WGS) entry which is preliminary data.</text>
</comment>
<name>A0A8J3MU82_9CHLR</name>
<evidence type="ECO:0000313" key="1">
    <source>
        <dbReference type="EMBL" id="GHO46661.1"/>
    </source>
</evidence>
<sequence>MGELMRSRMQVVISFDIRVTDEETEVTRDTEKLAVYFKECNRRLLLEILRRPENLRRFLIGWVAAHIEALPMQQGLSSWEALLLEKEEVSLAKQLWSTISEMNEEDRAVFRWWIEDKRIDFGSQITDFLKSFHVELEDLQMSDPLDSDAWSHLKSQLYIQPAETSPGRACYQ</sequence>
<proteinExistence type="predicted"/>
<organism evidence="1 2">
    <name type="scientific">Ktedonospora formicarum</name>
    <dbReference type="NCBI Taxonomy" id="2778364"/>
    <lineage>
        <taxon>Bacteria</taxon>
        <taxon>Bacillati</taxon>
        <taxon>Chloroflexota</taxon>
        <taxon>Ktedonobacteria</taxon>
        <taxon>Ktedonobacterales</taxon>
        <taxon>Ktedonobacteraceae</taxon>
        <taxon>Ktedonospora</taxon>
    </lineage>
</organism>
<evidence type="ECO:0000313" key="2">
    <source>
        <dbReference type="Proteomes" id="UP000612362"/>
    </source>
</evidence>
<keyword evidence="2" id="KW-1185">Reference proteome</keyword>
<accession>A0A8J3MU82</accession>
<dbReference type="EMBL" id="BNJF01000002">
    <property type="protein sequence ID" value="GHO46661.1"/>
    <property type="molecule type" value="Genomic_DNA"/>
</dbReference>
<dbReference type="AlphaFoldDB" id="A0A8J3MU82"/>
<dbReference type="RefSeq" id="WP_220196028.1">
    <property type="nucleotide sequence ID" value="NZ_BNJF01000002.1"/>
</dbReference>
<dbReference type="Proteomes" id="UP000612362">
    <property type="component" value="Unassembled WGS sequence"/>
</dbReference>
<gene>
    <name evidence="1" type="ORF">KSX_48240</name>
</gene>
<reference evidence="1" key="1">
    <citation type="submission" date="2020-10" db="EMBL/GenBank/DDBJ databases">
        <title>Taxonomic study of unclassified bacteria belonging to the class Ktedonobacteria.</title>
        <authorList>
            <person name="Yabe S."/>
            <person name="Wang C.M."/>
            <person name="Zheng Y."/>
            <person name="Sakai Y."/>
            <person name="Cavaletti L."/>
            <person name="Monciardini P."/>
            <person name="Donadio S."/>
        </authorList>
    </citation>
    <scope>NUCLEOTIDE SEQUENCE</scope>
    <source>
        <strain evidence="1">SOSP1-1</strain>
    </source>
</reference>